<organism evidence="2">
    <name type="scientific">Ceratitis capitata</name>
    <name type="common">Mediterranean fruit fly</name>
    <name type="synonym">Tephritis capitata</name>
    <dbReference type="NCBI Taxonomy" id="7213"/>
    <lineage>
        <taxon>Eukaryota</taxon>
        <taxon>Metazoa</taxon>
        <taxon>Ecdysozoa</taxon>
        <taxon>Arthropoda</taxon>
        <taxon>Hexapoda</taxon>
        <taxon>Insecta</taxon>
        <taxon>Pterygota</taxon>
        <taxon>Neoptera</taxon>
        <taxon>Endopterygota</taxon>
        <taxon>Diptera</taxon>
        <taxon>Brachycera</taxon>
        <taxon>Muscomorpha</taxon>
        <taxon>Tephritoidea</taxon>
        <taxon>Tephritidae</taxon>
        <taxon>Ceratitis</taxon>
        <taxon>Ceratitis</taxon>
    </lineage>
</organism>
<dbReference type="EMBL" id="GAMC01010622">
    <property type="protein sequence ID" value="JAB95933.1"/>
    <property type="molecule type" value="mRNA"/>
</dbReference>
<proteinExistence type="evidence at transcript level"/>
<dbReference type="AlphaFoldDB" id="W8BG60"/>
<sequence>MSDSYLEGLLEKIGSLQIARNRNIGVMDANQITALVQAAVKGALQQQQESFEHKLTRLKEQIATLTTVKKTHTYEPVKNIAGIKCEEPLDLVKSLPEFDGQVSTYVSWRQAIHTAYEVFRSHQGSSRHYQAVGIIRNNLKGSADAVIASFASFNTVLNFEAIIARLDFTYSDKRPIYLIEQKLSTLRQGNLSVLKYFDEVEKKLTLLTNKTIMTHEGPIAESICTKYRADALRVFISGLKRPLCDILFASRLDDMPGALALAQEVEANRERYVFTSNFAEFAEDPNRFKKIGDKNLEQRLRNPQKNPHFFNRQPKRNGNENDQQDQLVPMEIDPSESQFRHSSN</sequence>
<reference evidence="2" key="2">
    <citation type="journal article" date="2014" name="BMC Genomics">
        <title>A genomic perspective to assessing quality of mass-reared SIT flies used in Mediterranean fruit fly (Ceratitis capitata) eradication in California.</title>
        <authorList>
            <person name="Calla B."/>
            <person name="Hall B."/>
            <person name="Hou S."/>
            <person name="Geib S.M."/>
        </authorList>
    </citation>
    <scope>NUCLEOTIDE SEQUENCE</scope>
</reference>
<feature type="compositionally biased region" description="Polar residues" evidence="1">
    <location>
        <begin position="335"/>
        <end position="344"/>
    </location>
</feature>
<reference evidence="2" key="1">
    <citation type="submission" date="2013-07" db="EMBL/GenBank/DDBJ databases">
        <authorList>
            <person name="Geib S."/>
        </authorList>
    </citation>
    <scope>NUCLEOTIDE SEQUENCE</scope>
</reference>
<accession>W8BG60</accession>
<gene>
    <name evidence="2" type="primary">GAGY</name>
</gene>
<name>W8BG60_CERCA</name>
<feature type="region of interest" description="Disordered" evidence="1">
    <location>
        <begin position="298"/>
        <end position="344"/>
    </location>
</feature>
<protein>
    <submittedName>
        <fullName evidence="2">Retrovirus-related Gag polyprotein from transposon gypsy</fullName>
    </submittedName>
</protein>
<evidence type="ECO:0000313" key="2">
    <source>
        <dbReference type="EMBL" id="JAB95933.1"/>
    </source>
</evidence>
<evidence type="ECO:0000256" key="1">
    <source>
        <dbReference type="SAM" id="MobiDB-lite"/>
    </source>
</evidence>